<evidence type="ECO:0000313" key="2">
    <source>
        <dbReference type="EMBL" id="CAB4170719.1"/>
    </source>
</evidence>
<organism evidence="3">
    <name type="scientific">uncultured Caudovirales phage</name>
    <dbReference type="NCBI Taxonomy" id="2100421"/>
    <lineage>
        <taxon>Viruses</taxon>
        <taxon>Duplodnaviria</taxon>
        <taxon>Heunggongvirae</taxon>
        <taxon>Uroviricota</taxon>
        <taxon>Caudoviricetes</taxon>
        <taxon>Peduoviridae</taxon>
        <taxon>Maltschvirus</taxon>
        <taxon>Maltschvirus maltsch</taxon>
    </lineage>
</organism>
<dbReference type="EMBL" id="LR797270">
    <property type="protein sequence ID" value="CAB4198478.1"/>
    <property type="molecule type" value="Genomic_DNA"/>
</dbReference>
<name>A0A6J5RYC2_9CAUD</name>
<dbReference type="EMBL" id="LR796625">
    <property type="protein sequence ID" value="CAB4154606.1"/>
    <property type="molecule type" value="Genomic_DNA"/>
</dbReference>
<dbReference type="EMBL" id="LR796859">
    <property type="protein sequence ID" value="CAB4170719.1"/>
    <property type="molecule type" value="Genomic_DNA"/>
</dbReference>
<protein>
    <submittedName>
        <fullName evidence="3">Uncharacterized protein</fullName>
    </submittedName>
</protein>
<proteinExistence type="predicted"/>
<gene>
    <name evidence="3" type="ORF">UFOVP1307_109</name>
    <name evidence="1" type="ORF">UFOVP651_14</name>
    <name evidence="2" type="ORF">UFOVP902_93</name>
</gene>
<evidence type="ECO:0000313" key="3">
    <source>
        <dbReference type="EMBL" id="CAB4198478.1"/>
    </source>
</evidence>
<accession>A0A6J5RYC2</accession>
<evidence type="ECO:0000313" key="1">
    <source>
        <dbReference type="EMBL" id="CAB4154606.1"/>
    </source>
</evidence>
<sequence length="119" mass="14042">MIGGEQQKVLVNIGDDGILRLDENFSELLGLNEREFNWKLVREHDGKTKQSNAIGWIEWDETARFKAKHDELEVGRSLIMSPFNEYFTWQTSVVTEIVEQRPDYIKFKTQNSNYELFKL</sequence>
<reference evidence="3" key="1">
    <citation type="submission" date="2020-05" db="EMBL/GenBank/DDBJ databases">
        <authorList>
            <person name="Chiriac C."/>
            <person name="Salcher M."/>
            <person name="Ghai R."/>
            <person name="Kavagutti S V."/>
        </authorList>
    </citation>
    <scope>NUCLEOTIDE SEQUENCE</scope>
</reference>